<feature type="transmembrane region" description="Helical" evidence="1">
    <location>
        <begin position="97"/>
        <end position="120"/>
    </location>
</feature>
<dbReference type="Pfam" id="PF07690">
    <property type="entry name" value="MFS_1"/>
    <property type="match status" value="1"/>
</dbReference>
<reference evidence="2 3" key="1">
    <citation type="submission" date="2019-06" db="EMBL/GenBank/DDBJ databases">
        <title>Sequencing the genomes of 1000 actinobacteria strains.</title>
        <authorList>
            <person name="Klenk H.-P."/>
        </authorList>
    </citation>
    <scope>NUCLEOTIDE SEQUENCE [LARGE SCALE GENOMIC DNA]</scope>
    <source>
        <strain evidence="2 3">DSM 45511</strain>
    </source>
</reference>
<dbReference type="PANTHER" id="PTHR23530">
    <property type="entry name" value="TRANSPORT PROTEIN-RELATED"/>
    <property type="match status" value="1"/>
</dbReference>
<feature type="transmembrane region" description="Helical" evidence="1">
    <location>
        <begin position="42"/>
        <end position="65"/>
    </location>
</feature>
<keyword evidence="1" id="KW-1133">Transmembrane helix</keyword>
<gene>
    <name evidence="2" type="ORF">FB388_6565</name>
</gene>
<dbReference type="EMBL" id="VFPH01000003">
    <property type="protein sequence ID" value="TQM35138.1"/>
    <property type="molecule type" value="Genomic_DNA"/>
</dbReference>
<dbReference type="Gene3D" id="1.20.1250.20">
    <property type="entry name" value="MFS general substrate transporter like domains"/>
    <property type="match status" value="1"/>
</dbReference>
<feature type="transmembrane region" description="Helical" evidence="1">
    <location>
        <begin position="354"/>
        <end position="371"/>
    </location>
</feature>
<feature type="transmembrane region" description="Helical" evidence="1">
    <location>
        <begin position="72"/>
        <end position="91"/>
    </location>
</feature>
<keyword evidence="1" id="KW-0812">Transmembrane</keyword>
<feature type="transmembrane region" description="Helical" evidence="1">
    <location>
        <begin position="377"/>
        <end position="397"/>
    </location>
</feature>
<protein>
    <submittedName>
        <fullName evidence="2">MFS transporter</fullName>
    </submittedName>
</protein>
<evidence type="ECO:0000313" key="2">
    <source>
        <dbReference type="EMBL" id="TQM35138.1"/>
    </source>
</evidence>
<dbReference type="PANTHER" id="PTHR23530:SF1">
    <property type="entry name" value="PERMEASE, MAJOR FACILITATOR SUPERFAMILY-RELATED"/>
    <property type="match status" value="1"/>
</dbReference>
<feature type="transmembrane region" description="Helical" evidence="1">
    <location>
        <begin position="214"/>
        <end position="233"/>
    </location>
</feature>
<feature type="transmembrane region" description="Helical" evidence="1">
    <location>
        <begin position="141"/>
        <end position="158"/>
    </location>
</feature>
<comment type="caution">
    <text evidence="2">The sequence shown here is derived from an EMBL/GenBank/DDBJ whole genome shotgun (WGS) entry which is preliminary data.</text>
</comment>
<dbReference type="SUPFAM" id="SSF103473">
    <property type="entry name" value="MFS general substrate transporter"/>
    <property type="match status" value="1"/>
</dbReference>
<feature type="transmembrane region" description="Helical" evidence="1">
    <location>
        <begin position="164"/>
        <end position="182"/>
    </location>
</feature>
<dbReference type="InterPro" id="IPR053160">
    <property type="entry name" value="MFS_DHA3_Transporter"/>
</dbReference>
<evidence type="ECO:0000313" key="3">
    <source>
        <dbReference type="Proteomes" id="UP000319818"/>
    </source>
</evidence>
<dbReference type="GO" id="GO:0022857">
    <property type="term" value="F:transmembrane transporter activity"/>
    <property type="evidence" value="ECO:0007669"/>
    <property type="project" value="InterPro"/>
</dbReference>
<keyword evidence="3" id="KW-1185">Reference proteome</keyword>
<dbReference type="AlphaFoldDB" id="A0A543FMQ0"/>
<dbReference type="OrthoDB" id="3513479at2"/>
<name>A0A543FMQ0_9PSEU</name>
<evidence type="ECO:0000256" key="1">
    <source>
        <dbReference type="SAM" id="Phobius"/>
    </source>
</evidence>
<feature type="transmembrane region" description="Helical" evidence="1">
    <location>
        <begin position="253"/>
        <end position="273"/>
    </location>
</feature>
<accession>A0A543FMQ0</accession>
<organism evidence="2 3">
    <name type="scientific">Pseudonocardia cypriaca</name>
    <dbReference type="NCBI Taxonomy" id="882449"/>
    <lineage>
        <taxon>Bacteria</taxon>
        <taxon>Bacillati</taxon>
        <taxon>Actinomycetota</taxon>
        <taxon>Actinomycetes</taxon>
        <taxon>Pseudonocardiales</taxon>
        <taxon>Pseudonocardiaceae</taxon>
        <taxon>Pseudonocardia</taxon>
    </lineage>
</organism>
<dbReference type="Proteomes" id="UP000319818">
    <property type="component" value="Unassembled WGS sequence"/>
</dbReference>
<sequence length="406" mass="42408">MSGDRLVTLFLGWVGVRAVLHNGWWLVTSFYMVVDAQLSPAQLLVIAAAQGIASMIFEVPAGVLADAVSRKWAIVVAHPLMAVAMITTGLFPDFVPLLLAQMLWGISWTFSSGADIAWITDELDRPELIDRVLARQARRQLLGAVVGMLGVGGLAALVGRQSAIVAAGVLMLALGAAVAFAFPERNFTPIRTGRLRVSLDIARRGARLAVRDRTILALVVVTVLVNGAADSFGRIYPLQLHALGFPAGGPGTVWSTVLGIGALVIGALSLRAVEQRIYGERGARGAMLLACAAGVLGLGMLGLAPDLTTALVAVLVASGVAMPLVRTVTTIWVNRRTSSDVRATVHSFLAQAEYGGEILCAGLLAALSGVLGSAGAFIFTAALFGASMLVISLGRRARVTTTGARR</sequence>
<keyword evidence="1" id="KW-0472">Membrane</keyword>
<proteinExistence type="predicted"/>
<dbReference type="InterPro" id="IPR011701">
    <property type="entry name" value="MFS"/>
</dbReference>
<feature type="transmembrane region" description="Helical" evidence="1">
    <location>
        <begin position="285"/>
        <end position="304"/>
    </location>
</feature>
<dbReference type="RefSeq" id="WP_142106523.1">
    <property type="nucleotide sequence ID" value="NZ_VFPH01000003.1"/>
</dbReference>
<dbReference type="InterPro" id="IPR036259">
    <property type="entry name" value="MFS_trans_sf"/>
</dbReference>
<feature type="transmembrane region" description="Helical" evidence="1">
    <location>
        <begin position="310"/>
        <end position="333"/>
    </location>
</feature>